<evidence type="ECO:0000256" key="4">
    <source>
        <dbReference type="ARBA" id="ARBA00022989"/>
    </source>
</evidence>
<protein>
    <submittedName>
        <fullName evidence="7">Major facilitator superfamily MFS_1</fullName>
    </submittedName>
</protein>
<dbReference type="SUPFAM" id="SSF103473">
    <property type="entry name" value="MFS general substrate transporter"/>
    <property type="match status" value="1"/>
</dbReference>
<dbReference type="InterPro" id="IPR052425">
    <property type="entry name" value="Uncharacterized_MFS-type"/>
</dbReference>
<feature type="transmembrane region" description="Helical" evidence="6">
    <location>
        <begin position="216"/>
        <end position="241"/>
    </location>
</feature>
<feature type="transmembrane region" description="Helical" evidence="6">
    <location>
        <begin position="302"/>
        <end position="325"/>
    </location>
</feature>
<dbReference type="RefSeq" id="WP_011448119.1">
    <property type="nucleotide sequence ID" value="NC_007796.1"/>
</dbReference>
<feature type="transmembrane region" description="Helical" evidence="6">
    <location>
        <begin position="171"/>
        <end position="192"/>
    </location>
</feature>
<proteinExistence type="predicted"/>
<keyword evidence="5 6" id="KW-0472">Membrane</keyword>
<reference evidence="8" key="1">
    <citation type="journal article" date="2016" name="Stand. Genomic Sci.">
        <title>Complete genome sequence of Methanospirillum hungatei type strain JF1.</title>
        <authorList>
            <person name="Gunsalus R.P."/>
            <person name="Cook L.E."/>
            <person name="Crable B."/>
            <person name="Rohlin L."/>
            <person name="McDonald E."/>
            <person name="Mouttaki H."/>
            <person name="Sieber J.R."/>
            <person name="Poweleit N."/>
            <person name="Zhou H."/>
            <person name="Lapidus A.L."/>
            <person name="Daligault H.E."/>
            <person name="Land M."/>
            <person name="Gilna P."/>
            <person name="Ivanova N."/>
            <person name="Kyrpides N."/>
            <person name="Culley D.E."/>
            <person name="McInerney M.J."/>
        </authorList>
    </citation>
    <scope>NUCLEOTIDE SEQUENCE [LARGE SCALE GENOMIC DNA]</scope>
    <source>
        <strain evidence="8">ATCC 27890 / DSM 864 / NBRC 100397 / JF-1</strain>
    </source>
</reference>
<name>Q2FQ79_METHJ</name>
<dbReference type="eggNOG" id="arCOG00130">
    <property type="taxonomic scope" value="Archaea"/>
</dbReference>
<feature type="transmembrane region" description="Helical" evidence="6">
    <location>
        <begin position="12"/>
        <end position="29"/>
    </location>
</feature>
<evidence type="ECO:0000313" key="8">
    <source>
        <dbReference type="Proteomes" id="UP000001941"/>
    </source>
</evidence>
<keyword evidence="2" id="KW-1003">Cell membrane</keyword>
<feature type="transmembrane region" description="Helical" evidence="6">
    <location>
        <begin position="277"/>
        <end position="296"/>
    </location>
</feature>
<evidence type="ECO:0000256" key="6">
    <source>
        <dbReference type="SAM" id="Phobius"/>
    </source>
</evidence>
<feature type="transmembrane region" description="Helical" evidence="6">
    <location>
        <begin position="84"/>
        <end position="110"/>
    </location>
</feature>
<keyword evidence="4 6" id="KW-1133">Transmembrane helix</keyword>
<dbReference type="FunCoup" id="Q2FQ79">
    <property type="interactions" value="2"/>
</dbReference>
<dbReference type="OrthoDB" id="117970at2157"/>
<dbReference type="KEGG" id="mhu:Mhun_1092"/>
<dbReference type="HOGENOM" id="CLU_040020_2_0_2"/>
<gene>
    <name evidence="7" type="ordered locus">Mhun_1092</name>
</gene>
<keyword evidence="3 6" id="KW-0812">Transmembrane</keyword>
<keyword evidence="8" id="KW-1185">Reference proteome</keyword>
<dbReference type="PANTHER" id="PTHR42688:SF1">
    <property type="entry name" value="BLR5212 PROTEIN"/>
    <property type="match status" value="1"/>
</dbReference>
<dbReference type="AlphaFoldDB" id="Q2FQ79"/>
<feature type="transmembrane region" description="Helical" evidence="6">
    <location>
        <begin position="144"/>
        <end position="165"/>
    </location>
</feature>
<evidence type="ECO:0000256" key="3">
    <source>
        <dbReference type="ARBA" id="ARBA00022692"/>
    </source>
</evidence>
<feature type="transmembrane region" description="Helical" evidence="6">
    <location>
        <begin position="41"/>
        <end position="64"/>
    </location>
</feature>
<accession>Q2FQ79</accession>
<dbReference type="Pfam" id="PF07690">
    <property type="entry name" value="MFS_1"/>
    <property type="match status" value="1"/>
</dbReference>
<feature type="transmembrane region" description="Helical" evidence="6">
    <location>
        <begin position="337"/>
        <end position="360"/>
    </location>
</feature>
<dbReference type="PANTHER" id="PTHR42688">
    <property type="entry name" value="CONSERVED PROTEIN"/>
    <property type="match status" value="1"/>
</dbReference>
<sequence length="394" mass="42251">MHLDRTAHHIAYRIIIILGIVALLGDIIYEGARSISGPYLLTLGASAVLVGTITGAGEFLGYAVRLISGRVADSTRMYWALTALGYGMLITVPLLAFTGSWEMAAVLFILERIGKGIRSPPKDTILSHATAPIGRGMGFGIHELLDQIGAVAGPVILAVALAGTGTYKEGFLLLFIPFIILIGLVLVAWRLLPDPVSFEKGHIALYSEATGIGREFIMFSVFTLLCTAGFLSFPLISFHALQTGLMVAYEIPLLYAGAMLVDAAIAPIAGRLYDTKGIILLLPIPLIGIILPFLGFGMGRELIFLSAILFGISMGIQETVLRAAIADRIHISKRGTAYGIFNTIYGAGFFIGGILVGWMYENYTAFAPAVPAMVSLAACIVFIRVWRSSDHQES</sequence>
<dbReference type="GO" id="GO:0005886">
    <property type="term" value="C:plasma membrane"/>
    <property type="evidence" value="ECO:0007669"/>
    <property type="project" value="UniProtKB-SubCell"/>
</dbReference>
<dbReference type="InParanoid" id="Q2FQ79"/>
<dbReference type="EnsemblBacteria" id="ABD40841">
    <property type="protein sequence ID" value="ABD40841"/>
    <property type="gene ID" value="Mhun_1092"/>
</dbReference>
<dbReference type="InterPro" id="IPR011701">
    <property type="entry name" value="MFS"/>
</dbReference>
<dbReference type="EMBL" id="CP000254">
    <property type="protein sequence ID" value="ABD40841.1"/>
    <property type="molecule type" value="Genomic_DNA"/>
</dbReference>
<dbReference type="InterPro" id="IPR036259">
    <property type="entry name" value="MFS_trans_sf"/>
</dbReference>
<dbReference type="Gene3D" id="1.20.1250.20">
    <property type="entry name" value="MFS general substrate transporter like domains"/>
    <property type="match status" value="2"/>
</dbReference>
<dbReference type="STRING" id="323259.Mhun_1092"/>
<evidence type="ECO:0000256" key="2">
    <source>
        <dbReference type="ARBA" id="ARBA00022475"/>
    </source>
</evidence>
<feature type="transmembrane region" description="Helical" evidence="6">
    <location>
        <begin position="366"/>
        <end position="386"/>
    </location>
</feature>
<dbReference type="Proteomes" id="UP000001941">
    <property type="component" value="Chromosome"/>
</dbReference>
<evidence type="ECO:0000256" key="5">
    <source>
        <dbReference type="ARBA" id="ARBA00023136"/>
    </source>
</evidence>
<comment type="subcellular location">
    <subcellularLocation>
        <location evidence="1">Cell membrane</location>
        <topology evidence="1">Multi-pass membrane protein</topology>
    </subcellularLocation>
</comment>
<dbReference type="GeneID" id="3922232"/>
<evidence type="ECO:0000256" key="1">
    <source>
        <dbReference type="ARBA" id="ARBA00004651"/>
    </source>
</evidence>
<organism evidence="7 8">
    <name type="scientific">Methanospirillum hungatei JF-1 (strain ATCC 27890 / DSM 864 / NBRC 100397 / JF-1)</name>
    <dbReference type="NCBI Taxonomy" id="323259"/>
    <lineage>
        <taxon>Archaea</taxon>
        <taxon>Methanobacteriati</taxon>
        <taxon>Methanobacteriota</taxon>
        <taxon>Stenosarchaea group</taxon>
        <taxon>Methanomicrobia</taxon>
        <taxon>Methanomicrobiales</taxon>
        <taxon>Methanospirillaceae</taxon>
        <taxon>Methanospirillum</taxon>
    </lineage>
</organism>
<dbReference type="CDD" id="cd17370">
    <property type="entry name" value="MFS_MJ1317_like"/>
    <property type="match status" value="1"/>
</dbReference>
<evidence type="ECO:0000313" key="7">
    <source>
        <dbReference type="EMBL" id="ABD40841.1"/>
    </source>
</evidence>
<dbReference type="GO" id="GO:0022857">
    <property type="term" value="F:transmembrane transporter activity"/>
    <property type="evidence" value="ECO:0007669"/>
    <property type="project" value="InterPro"/>
</dbReference>